<feature type="domain" description="RAP" evidence="1">
    <location>
        <begin position="73"/>
        <end position="137"/>
    </location>
</feature>
<dbReference type="AlphaFoldDB" id="U6G1C6"/>
<reference evidence="2" key="2">
    <citation type="submission" date="2013-10" db="EMBL/GenBank/DDBJ databases">
        <authorList>
            <person name="Aslett M."/>
        </authorList>
    </citation>
    <scope>NUCLEOTIDE SEQUENCE [LARGE SCALE GENOMIC DNA]</scope>
    <source>
        <strain evidence="2">Houghton</strain>
    </source>
</reference>
<dbReference type="SMART" id="SM00952">
    <property type="entry name" value="RAP"/>
    <property type="match status" value="1"/>
</dbReference>
<evidence type="ECO:0000313" key="2">
    <source>
        <dbReference type="EMBL" id="CDI74071.1"/>
    </source>
</evidence>
<proteinExistence type="predicted"/>
<gene>
    <name evidence="2" type="ORF">EPH_0030810</name>
</gene>
<protein>
    <recommendedName>
        <fullName evidence="1">RAP domain-containing protein</fullName>
    </recommendedName>
</protein>
<dbReference type="Pfam" id="PF08373">
    <property type="entry name" value="RAP"/>
    <property type="match status" value="1"/>
</dbReference>
<keyword evidence="3" id="KW-1185">Reference proteome</keyword>
<accession>U6G1C6</accession>
<reference evidence="2" key="1">
    <citation type="submission" date="2013-10" db="EMBL/GenBank/DDBJ databases">
        <title>Genomic analysis of the causative agents of coccidiosis in chickens.</title>
        <authorList>
            <person name="Reid A.J."/>
            <person name="Blake D."/>
            <person name="Billington K."/>
            <person name="Browne H."/>
            <person name="Dunn M."/>
            <person name="Hung S."/>
            <person name="Kawahara F."/>
            <person name="Miranda-Saavedra D."/>
            <person name="Mourier T."/>
            <person name="Nagra H."/>
            <person name="Otto T.D."/>
            <person name="Rawlings N."/>
            <person name="Sanchez A."/>
            <person name="Sanders M."/>
            <person name="Subramaniam C."/>
            <person name="Tay Y."/>
            <person name="Dear P."/>
            <person name="Doerig C."/>
            <person name="Gruber A."/>
            <person name="Parkinson J."/>
            <person name="Shirley M."/>
            <person name="Wan K.L."/>
            <person name="Berriman M."/>
            <person name="Tomley F."/>
            <person name="Pain A."/>
        </authorList>
    </citation>
    <scope>NUCLEOTIDE SEQUENCE [LARGE SCALE GENOMIC DNA]</scope>
    <source>
        <strain evidence="2">Houghton</strain>
    </source>
</reference>
<dbReference type="PROSITE" id="PS51286">
    <property type="entry name" value="RAP"/>
    <property type="match status" value="1"/>
</dbReference>
<evidence type="ECO:0000259" key="1">
    <source>
        <dbReference type="PROSITE" id="PS51286"/>
    </source>
</evidence>
<dbReference type="OrthoDB" id="354612at2759"/>
<organism evidence="2 3">
    <name type="scientific">Eimeria praecox</name>
    <dbReference type="NCBI Taxonomy" id="51316"/>
    <lineage>
        <taxon>Eukaryota</taxon>
        <taxon>Sar</taxon>
        <taxon>Alveolata</taxon>
        <taxon>Apicomplexa</taxon>
        <taxon>Conoidasida</taxon>
        <taxon>Coccidia</taxon>
        <taxon>Eucoccidiorida</taxon>
        <taxon>Eimeriorina</taxon>
        <taxon>Eimeriidae</taxon>
        <taxon>Eimeria</taxon>
    </lineage>
</organism>
<dbReference type="InterPro" id="IPR013584">
    <property type="entry name" value="RAP"/>
</dbReference>
<evidence type="ECO:0000313" key="3">
    <source>
        <dbReference type="Proteomes" id="UP000018201"/>
    </source>
</evidence>
<dbReference type="VEuPathDB" id="ToxoDB:EPH_0030810"/>
<name>U6G1C6_9EIME</name>
<dbReference type="EMBL" id="HG689606">
    <property type="protein sequence ID" value="CDI74071.1"/>
    <property type="molecule type" value="Genomic_DNA"/>
</dbReference>
<dbReference type="Proteomes" id="UP000018201">
    <property type="component" value="Unassembled WGS sequence"/>
</dbReference>
<sequence>MLPHLRCNDSRPLTLSVACGHHSSEEGNISEAFWALQLEEHPANFAEHVADAVRTLGVTPYLRADAAGHLIDVLVQLRKPDAQVQGGSNKPGDAPSPLGHSVLKHRHLKRQGFHVVHLTWNVWRKLTTHQQLALLQREIERAQARKTFFCDVPASLSPDFGLLPAETYDASAVGAAAERDRKGAST</sequence>